<evidence type="ECO:0000313" key="4">
    <source>
        <dbReference type="Proteomes" id="UP000003113"/>
    </source>
</evidence>
<dbReference type="OrthoDB" id="5468457at2"/>
<dbReference type="InterPro" id="IPR038729">
    <property type="entry name" value="Rad50/SbcC_AAA"/>
</dbReference>
<dbReference type="SUPFAM" id="SSF52540">
    <property type="entry name" value="P-loop containing nucleoside triphosphate hydrolases"/>
    <property type="match status" value="2"/>
</dbReference>
<dbReference type="EMBL" id="AGUF01000001">
    <property type="protein sequence ID" value="EHK68442.1"/>
    <property type="molecule type" value="Genomic_DNA"/>
</dbReference>
<evidence type="ECO:0000313" key="3">
    <source>
        <dbReference type="EMBL" id="EHK68442.1"/>
    </source>
</evidence>
<dbReference type="GO" id="GO:0006302">
    <property type="term" value="P:double-strand break repair"/>
    <property type="evidence" value="ECO:0007669"/>
    <property type="project" value="InterPro"/>
</dbReference>
<evidence type="ECO:0000256" key="1">
    <source>
        <dbReference type="SAM" id="Coils"/>
    </source>
</evidence>
<dbReference type="AlphaFoldDB" id="H0F026"/>
<dbReference type="RefSeq" id="WP_008157677.1">
    <property type="nucleotide sequence ID" value="NZ_AGUF01000001.1"/>
</dbReference>
<keyword evidence="1" id="KW-0175">Coiled coil</keyword>
<organism evidence="3 4">
    <name type="scientific">Achromobacter arsenitoxydans SY8</name>
    <dbReference type="NCBI Taxonomy" id="477184"/>
    <lineage>
        <taxon>Bacteria</taxon>
        <taxon>Pseudomonadati</taxon>
        <taxon>Pseudomonadota</taxon>
        <taxon>Betaproteobacteria</taxon>
        <taxon>Burkholderiales</taxon>
        <taxon>Alcaligenaceae</taxon>
        <taxon>Achromobacter</taxon>
    </lineage>
</organism>
<protein>
    <recommendedName>
        <fullName evidence="2">Rad50/SbcC-type AAA domain-containing protein</fullName>
    </recommendedName>
</protein>
<dbReference type="PANTHER" id="PTHR32114:SF2">
    <property type="entry name" value="ABC TRANSPORTER ABCH.3"/>
    <property type="match status" value="1"/>
</dbReference>
<sequence length="649" mass="73641">MGSLAIRKVVYTGDQYYFESPTFENGLSIIEGPNGTGKSTFFNLIYYGLGGRVDEFNPSSPETHKEIIGDSNNMVRLVIEIDGELFTLNRRFRDNSITVVKASTAVDDVATTFESVTLPIQRREDVKTFSDWLLDRLNIPVVDIFQAGKQFKLNFSDLARLIYHNQSPDPNGIYKPAEVGNYISDSLEIRRAIFQILVGKTLLDLYNAIGRQKIAERDAATARSVHQEYQNIVEQLLKASGITDIANTKALAERIRELEAQIEALLATRKGFARGELGTAEAQQTLAADLTNIRALEVRKHELDEEREKLVREASRLIDVERSLQADIERINKVIYAHGQLNLFSSDTCPYCLNDVARTPGHCVCGNTVEELDFQRFFYSPAEYLDILKTKSKSLETLRLAIAGVREDSARWNLERAEVQDRLQLHRIRVQEANASPASVEHAIEELDAKLLDARDRLAKATEAYRLEAKLAELLKRYNNKKTAFDLAKAEVARLDGESATELHNQIEAFDRVYNDSMTSVVAECRHACIDSQTYLPLINSGEYREHSAKVPKRFLYYLALLQLSLLSEIPFPRLLLVDTPETAGIDFERLIKMLRQIELLENPNSRNFQILFSTGVKKYPPEFEDNVVMKLTESARLLTKREEVANDH</sequence>
<dbReference type="InterPro" id="IPR027417">
    <property type="entry name" value="P-loop_NTPase"/>
</dbReference>
<dbReference type="eggNOG" id="COG0419">
    <property type="taxonomic scope" value="Bacteria"/>
</dbReference>
<keyword evidence="4" id="KW-1185">Reference proteome</keyword>
<gene>
    <name evidence="3" type="ORF">KYC_00585</name>
</gene>
<reference evidence="3 4" key="1">
    <citation type="journal article" date="2012" name="J. Bacteriol.">
        <title>Genome sequence of the highly efficient arsenite-oxidizing bacterium Achromobacter arsenitoxydans SY8.</title>
        <authorList>
            <person name="Li X."/>
            <person name="Hu Y."/>
            <person name="Gong J."/>
            <person name="Lin Y."/>
            <person name="Johnstone L."/>
            <person name="Rensing C."/>
            <person name="Wang G."/>
        </authorList>
    </citation>
    <scope>NUCLEOTIDE SEQUENCE [LARGE SCALE GENOMIC DNA]</scope>
    <source>
        <strain evidence="3 4">SY8</strain>
    </source>
</reference>
<proteinExistence type="predicted"/>
<feature type="coiled-coil region" evidence="1">
    <location>
        <begin position="293"/>
        <end position="320"/>
    </location>
</feature>
<dbReference type="STRING" id="477184.KYC_00585"/>
<accession>H0F026</accession>
<dbReference type="PANTHER" id="PTHR32114">
    <property type="entry name" value="ABC TRANSPORTER ABCH.3"/>
    <property type="match status" value="1"/>
</dbReference>
<dbReference type="GO" id="GO:0016887">
    <property type="term" value="F:ATP hydrolysis activity"/>
    <property type="evidence" value="ECO:0007669"/>
    <property type="project" value="InterPro"/>
</dbReference>
<comment type="caution">
    <text evidence="3">The sequence shown here is derived from an EMBL/GenBank/DDBJ whole genome shotgun (WGS) entry which is preliminary data.</text>
</comment>
<dbReference type="PATRIC" id="fig|477184.5.peg.114"/>
<dbReference type="Proteomes" id="UP000003113">
    <property type="component" value="Unassembled WGS sequence"/>
</dbReference>
<name>H0F026_9BURK</name>
<feature type="domain" description="Rad50/SbcC-type AAA" evidence="2">
    <location>
        <begin position="22"/>
        <end position="263"/>
    </location>
</feature>
<evidence type="ECO:0000259" key="2">
    <source>
        <dbReference type="Pfam" id="PF13476"/>
    </source>
</evidence>
<dbReference type="Gene3D" id="3.40.50.300">
    <property type="entry name" value="P-loop containing nucleotide triphosphate hydrolases"/>
    <property type="match status" value="1"/>
</dbReference>
<dbReference type="Pfam" id="PF13476">
    <property type="entry name" value="AAA_23"/>
    <property type="match status" value="1"/>
</dbReference>